<feature type="binding site" evidence="7">
    <location>
        <position position="15"/>
    </location>
    <ligand>
        <name>tRNA</name>
        <dbReference type="ChEBI" id="CHEBI:17843"/>
    </ligand>
</feature>
<feature type="active site" description="Proton acceptor" evidence="7">
    <location>
        <position position="20"/>
    </location>
</feature>
<dbReference type="AlphaFoldDB" id="A0A941IWY3"/>
<comment type="caution">
    <text evidence="10">The sequence shown here is derived from an EMBL/GenBank/DDBJ whole genome shotgun (WGS) entry which is preliminary data.</text>
</comment>
<name>A0A941IWY3_9BACT</name>
<keyword evidence="4 7" id="KW-0694">RNA-binding</keyword>
<dbReference type="PANTHER" id="PTHR17224">
    <property type="entry name" value="PEPTIDYL-TRNA HYDROLASE"/>
    <property type="match status" value="1"/>
</dbReference>
<dbReference type="InterPro" id="IPR018171">
    <property type="entry name" value="Pept_tRNA_hydro_CS"/>
</dbReference>
<evidence type="ECO:0000256" key="4">
    <source>
        <dbReference type="ARBA" id="ARBA00022884"/>
    </source>
</evidence>
<evidence type="ECO:0000256" key="2">
    <source>
        <dbReference type="ARBA" id="ARBA00022555"/>
    </source>
</evidence>
<gene>
    <name evidence="7 10" type="primary">pth</name>
    <name evidence="10" type="ORF">KDU71_04495</name>
</gene>
<keyword evidence="2 7" id="KW-0820">tRNA-binding</keyword>
<dbReference type="HAMAP" id="MF_00083">
    <property type="entry name" value="Pept_tRNA_hydro_bact"/>
    <property type="match status" value="1"/>
</dbReference>
<evidence type="ECO:0000256" key="5">
    <source>
        <dbReference type="ARBA" id="ARBA00038063"/>
    </source>
</evidence>
<dbReference type="InterPro" id="IPR036416">
    <property type="entry name" value="Pept_tRNA_hydro_sf"/>
</dbReference>
<feature type="site" description="Stabilizes the basic form of H active site to accept a proton" evidence="7">
    <location>
        <position position="91"/>
    </location>
</feature>
<dbReference type="GO" id="GO:0006515">
    <property type="term" value="P:protein quality control for misfolded or incompletely synthesized proteins"/>
    <property type="evidence" value="ECO:0007669"/>
    <property type="project" value="UniProtKB-UniRule"/>
</dbReference>
<evidence type="ECO:0000256" key="9">
    <source>
        <dbReference type="RuleBase" id="RU004320"/>
    </source>
</evidence>
<dbReference type="GO" id="GO:0000049">
    <property type="term" value="F:tRNA binding"/>
    <property type="evidence" value="ECO:0007669"/>
    <property type="project" value="UniProtKB-UniRule"/>
</dbReference>
<dbReference type="PANTHER" id="PTHR17224:SF1">
    <property type="entry name" value="PEPTIDYL-TRNA HYDROLASE"/>
    <property type="match status" value="1"/>
</dbReference>
<reference evidence="10" key="2">
    <citation type="submission" date="2021-04" db="EMBL/GenBank/DDBJ databases">
        <authorList>
            <person name="Zhang T."/>
            <person name="Zhang Y."/>
            <person name="Lu D."/>
            <person name="Zuo D."/>
            <person name="Du Z."/>
        </authorList>
    </citation>
    <scope>NUCLEOTIDE SEQUENCE</scope>
    <source>
        <strain evidence="10">JR1</strain>
    </source>
</reference>
<comment type="function">
    <text evidence="7">Catalyzes the release of premature peptidyl moieties from peptidyl-tRNA molecules trapped in stalled 50S ribosomal subunits, and thus maintains levels of free tRNAs and 50S ribosomes.</text>
</comment>
<evidence type="ECO:0000256" key="1">
    <source>
        <dbReference type="ARBA" id="ARBA00013260"/>
    </source>
</evidence>
<dbReference type="SUPFAM" id="SSF53178">
    <property type="entry name" value="Peptidyl-tRNA hydrolase-like"/>
    <property type="match status" value="1"/>
</dbReference>
<dbReference type="InterPro" id="IPR001328">
    <property type="entry name" value="Pept_tRNA_hydro"/>
</dbReference>
<dbReference type="Gene3D" id="3.40.50.1470">
    <property type="entry name" value="Peptidyl-tRNA hydrolase"/>
    <property type="match status" value="1"/>
</dbReference>
<comment type="similarity">
    <text evidence="5 7 9">Belongs to the PTH family.</text>
</comment>
<feature type="binding site" evidence="7">
    <location>
        <position position="66"/>
    </location>
    <ligand>
        <name>tRNA</name>
        <dbReference type="ChEBI" id="CHEBI:17843"/>
    </ligand>
</feature>
<comment type="subunit">
    <text evidence="7">Monomer.</text>
</comment>
<evidence type="ECO:0000313" key="10">
    <source>
        <dbReference type="EMBL" id="MBR8534809.1"/>
    </source>
</evidence>
<evidence type="ECO:0000256" key="6">
    <source>
        <dbReference type="ARBA" id="ARBA00050038"/>
    </source>
</evidence>
<keyword evidence="3 7" id="KW-0378">Hydrolase</keyword>
<dbReference type="PROSITE" id="PS01196">
    <property type="entry name" value="PEPT_TRNA_HYDROL_2"/>
    <property type="match status" value="1"/>
</dbReference>
<comment type="subcellular location">
    <subcellularLocation>
        <location evidence="7">Cytoplasm</location>
    </subcellularLocation>
</comment>
<dbReference type="GO" id="GO:0005737">
    <property type="term" value="C:cytoplasm"/>
    <property type="evidence" value="ECO:0007669"/>
    <property type="project" value="UniProtKB-SubCell"/>
</dbReference>
<dbReference type="Proteomes" id="UP000679220">
    <property type="component" value="Unassembled WGS sequence"/>
</dbReference>
<dbReference type="CDD" id="cd00462">
    <property type="entry name" value="PTH"/>
    <property type="match status" value="1"/>
</dbReference>
<organism evidence="10 11">
    <name type="scientific">Carboxylicivirga sediminis</name>
    <dbReference type="NCBI Taxonomy" id="2006564"/>
    <lineage>
        <taxon>Bacteria</taxon>
        <taxon>Pseudomonadati</taxon>
        <taxon>Bacteroidota</taxon>
        <taxon>Bacteroidia</taxon>
        <taxon>Marinilabiliales</taxon>
        <taxon>Marinilabiliaceae</taxon>
        <taxon>Carboxylicivirga</taxon>
    </lineage>
</organism>
<dbReference type="EMBL" id="JAGTAR010000004">
    <property type="protein sequence ID" value="MBR8534809.1"/>
    <property type="molecule type" value="Genomic_DNA"/>
</dbReference>
<comment type="function">
    <text evidence="7">Hydrolyzes ribosome-free peptidyl-tRNAs (with 1 or more amino acids incorporated), which drop off the ribosome during protein synthesis, or as a result of ribosome stalling.</text>
</comment>
<dbReference type="GO" id="GO:0072344">
    <property type="term" value="P:rescue of stalled ribosome"/>
    <property type="evidence" value="ECO:0007669"/>
    <property type="project" value="UniProtKB-UniRule"/>
</dbReference>
<dbReference type="PROSITE" id="PS01195">
    <property type="entry name" value="PEPT_TRNA_HYDROL_1"/>
    <property type="match status" value="1"/>
</dbReference>
<dbReference type="Pfam" id="PF01195">
    <property type="entry name" value="Pept_tRNA_hydro"/>
    <property type="match status" value="1"/>
</dbReference>
<evidence type="ECO:0000313" key="11">
    <source>
        <dbReference type="Proteomes" id="UP000679220"/>
    </source>
</evidence>
<proteinExistence type="inferred from homology"/>
<accession>A0A941IWY3</accession>
<keyword evidence="7" id="KW-0963">Cytoplasm</keyword>
<evidence type="ECO:0000256" key="3">
    <source>
        <dbReference type="ARBA" id="ARBA00022801"/>
    </source>
</evidence>
<evidence type="ECO:0000256" key="8">
    <source>
        <dbReference type="RuleBase" id="RU000673"/>
    </source>
</evidence>
<feature type="binding site" evidence="7">
    <location>
        <position position="64"/>
    </location>
    <ligand>
        <name>tRNA</name>
        <dbReference type="ChEBI" id="CHEBI:17843"/>
    </ligand>
</feature>
<feature type="binding site" evidence="7">
    <location>
        <position position="112"/>
    </location>
    <ligand>
        <name>tRNA</name>
        <dbReference type="ChEBI" id="CHEBI:17843"/>
    </ligand>
</feature>
<comment type="catalytic activity">
    <reaction evidence="7 8">
        <text>an N-acyl-L-alpha-aminoacyl-tRNA + H2O = an N-acyl-L-amino acid + a tRNA + H(+)</text>
        <dbReference type="Rhea" id="RHEA:54448"/>
        <dbReference type="Rhea" id="RHEA-COMP:10123"/>
        <dbReference type="Rhea" id="RHEA-COMP:13883"/>
        <dbReference type="ChEBI" id="CHEBI:15377"/>
        <dbReference type="ChEBI" id="CHEBI:15378"/>
        <dbReference type="ChEBI" id="CHEBI:59874"/>
        <dbReference type="ChEBI" id="CHEBI:78442"/>
        <dbReference type="ChEBI" id="CHEBI:138191"/>
        <dbReference type="EC" id="3.1.1.29"/>
    </reaction>
</comment>
<sequence>MKYLVVGLGNIGEEYEQTRHNVGFEVLDAIAKSNSVKFKDERYGAIATYKFKSRNIILLKPNTYVNLSGKAINYWMQKEKIPLSNVLVVVDDLALPFGTLRLKTKGGDAGHNGLKSIQSTLGTAAYSRLRFGIGDEFSKGRQVDFVLGRWTDEEWSALLERVKVAEDIVKAFATVGAARAMSQYNNK</sequence>
<dbReference type="EC" id="3.1.1.29" evidence="1 7"/>
<keyword evidence="11" id="KW-1185">Reference proteome</keyword>
<evidence type="ECO:0000256" key="7">
    <source>
        <dbReference type="HAMAP-Rule" id="MF_00083"/>
    </source>
</evidence>
<dbReference type="NCBIfam" id="TIGR00447">
    <property type="entry name" value="pth"/>
    <property type="match status" value="1"/>
</dbReference>
<dbReference type="FunFam" id="3.40.50.1470:FF:000001">
    <property type="entry name" value="Peptidyl-tRNA hydrolase"/>
    <property type="match status" value="1"/>
</dbReference>
<feature type="site" description="Discriminates between blocked and unblocked aminoacyl-tRNA" evidence="7">
    <location>
        <position position="10"/>
    </location>
</feature>
<reference evidence="10" key="1">
    <citation type="journal article" date="2018" name="Int. J. Syst. Evol. Microbiol.">
        <title>Carboxylicivirga sediminis sp. nov., isolated from coastal sediment.</title>
        <authorList>
            <person name="Wang F.Q."/>
            <person name="Ren L.H."/>
            <person name="Zou R.J."/>
            <person name="Sun Y.Z."/>
            <person name="Liu X.J."/>
            <person name="Jiang F."/>
            <person name="Liu L.J."/>
        </authorList>
    </citation>
    <scope>NUCLEOTIDE SEQUENCE</scope>
    <source>
        <strain evidence="10">JR1</strain>
    </source>
</reference>
<dbReference type="GO" id="GO:0004045">
    <property type="term" value="F:peptidyl-tRNA hydrolase activity"/>
    <property type="evidence" value="ECO:0007669"/>
    <property type="project" value="UniProtKB-UniRule"/>
</dbReference>
<protein>
    <recommendedName>
        <fullName evidence="6 7">Peptidyl-tRNA hydrolase</fullName>
        <shortName evidence="7">Pth</shortName>
        <ecNumber evidence="1 7">3.1.1.29</ecNumber>
    </recommendedName>
</protein>